<dbReference type="InterPro" id="IPR011701">
    <property type="entry name" value="MFS"/>
</dbReference>
<dbReference type="Gene3D" id="1.20.1250.20">
    <property type="entry name" value="MFS general substrate transporter like domains"/>
    <property type="match status" value="1"/>
</dbReference>
<feature type="transmembrane region" description="Helical" evidence="6">
    <location>
        <begin position="391"/>
        <end position="412"/>
    </location>
</feature>
<feature type="transmembrane region" description="Helical" evidence="6">
    <location>
        <begin position="145"/>
        <end position="163"/>
    </location>
</feature>
<evidence type="ECO:0000256" key="2">
    <source>
        <dbReference type="ARBA" id="ARBA00022692"/>
    </source>
</evidence>
<dbReference type="PANTHER" id="PTHR23501">
    <property type="entry name" value="MAJOR FACILITATOR SUPERFAMILY"/>
    <property type="match status" value="1"/>
</dbReference>
<keyword evidence="3 6" id="KW-1133">Transmembrane helix</keyword>
<dbReference type="GO" id="GO:0005886">
    <property type="term" value="C:plasma membrane"/>
    <property type="evidence" value="ECO:0007669"/>
    <property type="project" value="TreeGrafter"/>
</dbReference>
<gene>
    <name evidence="8" type="ORF">QBC37DRAFT_444883</name>
</gene>
<reference evidence="8" key="2">
    <citation type="submission" date="2023-05" db="EMBL/GenBank/DDBJ databases">
        <authorList>
            <consortium name="Lawrence Berkeley National Laboratory"/>
            <person name="Steindorff A."/>
            <person name="Hensen N."/>
            <person name="Bonometti L."/>
            <person name="Westerberg I."/>
            <person name="Brannstrom I.O."/>
            <person name="Guillou S."/>
            <person name="Cros-Aarteil S."/>
            <person name="Calhoun S."/>
            <person name="Haridas S."/>
            <person name="Kuo A."/>
            <person name="Mondo S."/>
            <person name="Pangilinan J."/>
            <person name="Riley R."/>
            <person name="Labutti K."/>
            <person name="Andreopoulos B."/>
            <person name="Lipzen A."/>
            <person name="Chen C."/>
            <person name="Yanf M."/>
            <person name="Daum C."/>
            <person name="Ng V."/>
            <person name="Clum A."/>
            <person name="Ohm R."/>
            <person name="Martin F."/>
            <person name="Silar P."/>
            <person name="Natvig D."/>
            <person name="Lalanne C."/>
            <person name="Gautier V."/>
            <person name="Ament-Velasquez S.L."/>
            <person name="Kruys A."/>
            <person name="Hutchinson M.I."/>
            <person name="Powell A.J."/>
            <person name="Barry K."/>
            <person name="Miller A.N."/>
            <person name="Grigoriev I.V."/>
            <person name="Debuchy R."/>
            <person name="Gladieux P."/>
            <person name="Thoren M.H."/>
            <person name="Johannesson H."/>
        </authorList>
    </citation>
    <scope>NUCLEOTIDE SEQUENCE</scope>
    <source>
        <strain evidence="8">PSN293</strain>
    </source>
</reference>
<keyword evidence="2 6" id="KW-0812">Transmembrane</keyword>
<evidence type="ECO:0000256" key="4">
    <source>
        <dbReference type="ARBA" id="ARBA00023136"/>
    </source>
</evidence>
<accession>A0AAN6XYA4</accession>
<evidence type="ECO:0000256" key="3">
    <source>
        <dbReference type="ARBA" id="ARBA00022989"/>
    </source>
</evidence>
<feature type="region of interest" description="Disordered" evidence="5">
    <location>
        <begin position="511"/>
        <end position="548"/>
    </location>
</feature>
<evidence type="ECO:0000313" key="9">
    <source>
        <dbReference type="Proteomes" id="UP001301769"/>
    </source>
</evidence>
<name>A0AAN6XYA4_9PEZI</name>
<evidence type="ECO:0000259" key="7">
    <source>
        <dbReference type="PROSITE" id="PS50850"/>
    </source>
</evidence>
<feature type="transmembrane region" description="Helical" evidence="6">
    <location>
        <begin position="459"/>
        <end position="484"/>
    </location>
</feature>
<dbReference type="Pfam" id="PF07690">
    <property type="entry name" value="MFS_1"/>
    <property type="match status" value="1"/>
</dbReference>
<feature type="transmembrane region" description="Helical" evidence="6">
    <location>
        <begin position="257"/>
        <end position="279"/>
    </location>
</feature>
<sequence length="548" mass="58478">MFSCLDTSIVSTALVSISKDLGSDEDATWTILGYLLTYMSFAVCFSKLSDIYGRKHLLAAAWVFFSGFSIMCAGAANMTQLILGRALQGIGGAGLYSLAQICLLEQGPNRPEIVGALVGVTLSISYVLGPLLGGMIAAWHWTGIFWLNLPFGILAIIGIYTLWPEERHGKFDARTAFRKIDFIGNTLLILGSILLVLALEQGGTSVWKWASSVTIWSLVISGIAWVLLCVWETYLFFGRGDLKIEPIFPLNLAVGRVYFSCLIVTFFTGFIYVALVIKIPERLQVMYGETSVWAGIHLLPMLGSCAVGSTLGGAISKKKNLTSQTLVLATFIQVLGLGLLYGVSSPDPQTEKRYLFGFTAIYGLGIGLCFAACTMIAGIEARNDDLATAQGAVAQARVFGGALGLATCTIIFNQSFQEALDSGALAGLGRENMTAIQRTPIAITGLVPGSKERGVVMSAYMGAFGTELLMMLVVAAVAAVLSLLTYRKRPAPIIEAMVGHHHCDIQKELSGGLHRGRSARGGSRAGRHGGGEGDTERESASSVRSLVG</sequence>
<feature type="transmembrane region" description="Helical" evidence="6">
    <location>
        <begin position="326"/>
        <end position="343"/>
    </location>
</feature>
<feature type="transmembrane region" description="Helical" evidence="6">
    <location>
        <begin position="116"/>
        <end position="139"/>
    </location>
</feature>
<dbReference type="AlphaFoldDB" id="A0AAN6XYA4"/>
<feature type="transmembrane region" description="Helical" evidence="6">
    <location>
        <begin position="57"/>
        <end position="76"/>
    </location>
</feature>
<proteinExistence type="predicted"/>
<comment type="caution">
    <text evidence="8">The sequence shown here is derived from an EMBL/GenBank/DDBJ whole genome shotgun (WGS) entry which is preliminary data.</text>
</comment>
<reference evidence="8" key="1">
    <citation type="journal article" date="2023" name="Mol. Phylogenet. Evol.">
        <title>Genome-scale phylogeny and comparative genomics of the fungal order Sordariales.</title>
        <authorList>
            <person name="Hensen N."/>
            <person name="Bonometti L."/>
            <person name="Westerberg I."/>
            <person name="Brannstrom I.O."/>
            <person name="Guillou S."/>
            <person name="Cros-Aarteil S."/>
            <person name="Calhoun S."/>
            <person name="Haridas S."/>
            <person name="Kuo A."/>
            <person name="Mondo S."/>
            <person name="Pangilinan J."/>
            <person name="Riley R."/>
            <person name="LaButti K."/>
            <person name="Andreopoulos B."/>
            <person name="Lipzen A."/>
            <person name="Chen C."/>
            <person name="Yan M."/>
            <person name="Daum C."/>
            <person name="Ng V."/>
            <person name="Clum A."/>
            <person name="Steindorff A."/>
            <person name="Ohm R.A."/>
            <person name="Martin F."/>
            <person name="Silar P."/>
            <person name="Natvig D.O."/>
            <person name="Lalanne C."/>
            <person name="Gautier V."/>
            <person name="Ament-Velasquez S.L."/>
            <person name="Kruys A."/>
            <person name="Hutchinson M.I."/>
            <person name="Powell A.J."/>
            <person name="Barry K."/>
            <person name="Miller A.N."/>
            <person name="Grigoriev I.V."/>
            <person name="Debuchy R."/>
            <person name="Gladieux P."/>
            <person name="Hiltunen Thoren M."/>
            <person name="Johannesson H."/>
        </authorList>
    </citation>
    <scope>NUCLEOTIDE SEQUENCE</scope>
    <source>
        <strain evidence="8">PSN293</strain>
    </source>
</reference>
<keyword evidence="4 6" id="KW-0472">Membrane</keyword>
<keyword evidence="9" id="KW-1185">Reference proteome</keyword>
<comment type="subcellular location">
    <subcellularLocation>
        <location evidence="1">Membrane</location>
        <topology evidence="1">Multi-pass membrane protein</topology>
    </subcellularLocation>
</comment>
<feature type="transmembrane region" description="Helical" evidence="6">
    <location>
        <begin position="183"/>
        <end position="203"/>
    </location>
</feature>
<organism evidence="8 9">
    <name type="scientific">Rhypophila decipiens</name>
    <dbReference type="NCBI Taxonomy" id="261697"/>
    <lineage>
        <taxon>Eukaryota</taxon>
        <taxon>Fungi</taxon>
        <taxon>Dikarya</taxon>
        <taxon>Ascomycota</taxon>
        <taxon>Pezizomycotina</taxon>
        <taxon>Sordariomycetes</taxon>
        <taxon>Sordariomycetidae</taxon>
        <taxon>Sordariales</taxon>
        <taxon>Naviculisporaceae</taxon>
        <taxon>Rhypophila</taxon>
    </lineage>
</organism>
<protein>
    <submittedName>
        <fullName evidence="8">Major facilitator superfamily domain-containing protein</fullName>
    </submittedName>
</protein>
<feature type="transmembrane region" description="Helical" evidence="6">
    <location>
        <begin position="27"/>
        <end position="45"/>
    </location>
</feature>
<dbReference type="PANTHER" id="PTHR23501:SF43">
    <property type="entry name" value="MULTIDRUG TRANSPORTER, PUTATIVE (AFU_ORTHOLOGUE AFUA_6G03040)-RELATED"/>
    <property type="match status" value="1"/>
</dbReference>
<feature type="transmembrane region" description="Helical" evidence="6">
    <location>
        <begin position="215"/>
        <end position="237"/>
    </location>
</feature>
<feature type="domain" description="Major facilitator superfamily (MFS) profile" evidence="7">
    <location>
        <begin position="1"/>
        <end position="490"/>
    </location>
</feature>
<evidence type="ECO:0000256" key="6">
    <source>
        <dbReference type="SAM" id="Phobius"/>
    </source>
</evidence>
<dbReference type="SUPFAM" id="SSF103473">
    <property type="entry name" value="MFS general substrate transporter"/>
    <property type="match status" value="1"/>
</dbReference>
<feature type="transmembrane region" description="Helical" evidence="6">
    <location>
        <begin position="82"/>
        <end position="104"/>
    </location>
</feature>
<evidence type="ECO:0000313" key="8">
    <source>
        <dbReference type="EMBL" id="KAK4206747.1"/>
    </source>
</evidence>
<dbReference type="PROSITE" id="PS50850">
    <property type="entry name" value="MFS"/>
    <property type="match status" value="1"/>
</dbReference>
<dbReference type="EMBL" id="MU858357">
    <property type="protein sequence ID" value="KAK4206747.1"/>
    <property type="molecule type" value="Genomic_DNA"/>
</dbReference>
<feature type="transmembrane region" description="Helical" evidence="6">
    <location>
        <begin position="355"/>
        <end position="379"/>
    </location>
</feature>
<feature type="compositionally biased region" description="Basic and acidic residues" evidence="5">
    <location>
        <begin position="529"/>
        <end position="539"/>
    </location>
</feature>
<evidence type="ECO:0000256" key="5">
    <source>
        <dbReference type="SAM" id="MobiDB-lite"/>
    </source>
</evidence>
<dbReference type="GO" id="GO:0022857">
    <property type="term" value="F:transmembrane transporter activity"/>
    <property type="evidence" value="ECO:0007669"/>
    <property type="project" value="InterPro"/>
</dbReference>
<dbReference type="InterPro" id="IPR020846">
    <property type="entry name" value="MFS_dom"/>
</dbReference>
<feature type="transmembrane region" description="Helical" evidence="6">
    <location>
        <begin position="291"/>
        <end position="314"/>
    </location>
</feature>
<evidence type="ECO:0000256" key="1">
    <source>
        <dbReference type="ARBA" id="ARBA00004141"/>
    </source>
</evidence>
<dbReference type="InterPro" id="IPR036259">
    <property type="entry name" value="MFS_trans_sf"/>
</dbReference>
<dbReference type="Proteomes" id="UP001301769">
    <property type="component" value="Unassembled WGS sequence"/>
</dbReference>